<name>A0AAV6Z9Q6_ENGPU</name>
<accession>A0AAV6Z9Q6</accession>
<evidence type="ECO:0000256" key="1">
    <source>
        <dbReference type="SAM" id="MobiDB-lite"/>
    </source>
</evidence>
<dbReference type="AlphaFoldDB" id="A0AAV6Z9Q6"/>
<evidence type="ECO:0000313" key="3">
    <source>
        <dbReference type="Proteomes" id="UP000824782"/>
    </source>
</evidence>
<dbReference type="Proteomes" id="UP000824782">
    <property type="component" value="Unassembled WGS sequence"/>
</dbReference>
<comment type="caution">
    <text evidence="2">The sequence shown here is derived from an EMBL/GenBank/DDBJ whole genome shotgun (WGS) entry which is preliminary data.</text>
</comment>
<protein>
    <submittedName>
        <fullName evidence="2">Uncharacterized protein</fullName>
    </submittedName>
</protein>
<reference evidence="2" key="1">
    <citation type="thesis" date="2020" institute="ProQuest LLC" country="789 East Eisenhower Parkway, Ann Arbor, MI, USA">
        <title>Comparative Genomics and Chromosome Evolution.</title>
        <authorList>
            <person name="Mudd A.B."/>
        </authorList>
    </citation>
    <scope>NUCLEOTIDE SEQUENCE</scope>
    <source>
        <strain evidence="2">237g6f4</strain>
        <tissue evidence="2">Blood</tissue>
    </source>
</reference>
<sequence>MLSDSVNSIVEACRKILDLFGAEILEKCSLQWCEKDIICQSSRNIKIYAFPDMKDGYQHEGERRSYNTAARGQEERRVKRQSSITHIHVNE</sequence>
<organism evidence="2 3">
    <name type="scientific">Engystomops pustulosus</name>
    <name type="common">Tungara frog</name>
    <name type="synonym">Physalaemus pustulosus</name>
    <dbReference type="NCBI Taxonomy" id="76066"/>
    <lineage>
        <taxon>Eukaryota</taxon>
        <taxon>Metazoa</taxon>
        <taxon>Chordata</taxon>
        <taxon>Craniata</taxon>
        <taxon>Vertebrata</taxon>
        <taxon>Euteleostomi</taxon>
        <taxon>Amphibia</taxon>
        <taxon>Batrachia</taxon>
        <taxon>Anura</taxon>
        <taxon>Neobatrachia</taxon>
        <taxon>Hyloidea</taxon>
        <taxon>Leptodactylidae</taxon>
        <taxon>Leiuperinae</taxon>
        <taxon>Engystomops</taxon>
    </lineage>
</organism>
<proteinExistence type="predicted"/>
<dbReference type="EMBL" id="WNYA01002573">
    <property type="protein sequence ID" value="KAG8544094.1"/>
    <property type="molecule type" value="Genomic_DNA"/>
</dbReference>
<gene>
    <name evidence="2" type="ORF">GDO81_023098</name>
</gene>
<feature type="region of interest" description="Disordered" evidence="1">
    <location>
        <begin position="61"/>
        <end position="91"/>
    </location>
</feature>
<evidence type="ECO:0000313" key="2">
    <source>
        <dbReference type="EMBL" id="KAG8544094.1"/>
    </source>
</evidence>
<keyword evidence="3" id="KW-1185">Reference proteome</keyword>